<proteinExistence type="inferred from homology"/>
<dbReference type="PROSITE" id="PS00139">
    <property type="entry name" value="THIOL_PROTEASE_CYS"/>
    <property type="match status" value="1"/>
</dbReference>
<dbReference type="InterPro" id="IPR038765">
    <property type="entry name" value="Papain-like_cys_pep_sf"/>
</dbReference>
<evidence type="ECO:0000256" key="3">
    <source>
        <dbReference type="SAM" id="Phobius"/>
    </source>
</evidence>
<dbReference type="Pfam" id="PF00112">
    <property type="entry name" value="Peptidase_C1"/>
    <property type="match status" value="2"/>
</dbReference>
<dbReference type="Pfam" id="PF18560">
    <property type="entry name" value="Lectin_like"/>
    <property type="match status" value="1"/>
</dbReference>
<evidence type="ECO:0000256" key="1">
    <source>
        <dbReference type="ARBA" id="ARBA00008455"/>
    </source>
</evidence>
<dbReference type="EMBL" id="CP102290">
    <property type="protein sequence ID" value="UWP58596.1"/>
    <property type="molecule type" value="Genomic_DNA"/>
</dbReference>
<dbReference type="InterPro" id="IPR008964">
    <property type="entry name" value="Invasin/intimin_cell_adhesion"/>
</dbReference>
<organism evidence="6 7">
    <name type="scientific">Ruminococcus gauvreauii</name>
    <dbReference type="NCBI Taxonomy" id="438033"/>
    <lineage>
        <taxon>Bacteria</taxon>
        <taxon>Bacillati</taxon>
        <taxon>Bacillota</taxon>
        <taxon>Clostridia</taxon>
        <taxon>Eubacteriales</taxon>
        <taxon>Oscillospiraceae</taxon>
        <taxon>Ruminococcus</taxon>
    </lineage>
</organism>
<keyword evidence="3" id="KW-0812">Transmembrane</keyword>
<evidence type="ECO:0000256" key="2">
    <source>
        <dbReference type="SAM" id="MobiDB-lite"/>
    </source>
</evidence>
<dbReference type="SUPFAM" id="SSF49373">
    <property type="entry name" value="Invasin/intimin cell-adhesion fragments"/>
    <property type="match status" value="1"/>
</dbReference>
<dbReference type="CDD" id="cd02619">
    <property type="entry name" value="Peptidase_C1"/>
    <property type="match status" value="1"/>
</dbReference>
<feature type="region of interest" description="Disordered" evidence="2">
    <location>
        <begin position="1438"/>
        <end position="1484"/>
    </location>
</feature>
<dbReference type="InterPro" id="IPR003343">
    <property type="entry name" value="Big_2"/>
</dbReference>
<dbReference type="InterPro" id="IPR040528">
    <property type="entry name" value="Lectin-like"/>
</dbReference>
<dbReference type="Gene3D" id="2.60.120.380">
    <property type="match status" value="1"/>
</dbReference>
<dbReference type="InterPro" id="IPR059177">
    <property type="entry name" value="GH29D-like_dom"/>
</dbReference>
<dbReference type="Pfam" id="PF13290">
    <property type="entry name" value="CHB_HEX_C_1"/>
    <property type="match status" value="2"/>
</dbReference>
<name>A0ABY5VF89_9FIRM</name>
<dbReference type="InterPro" id="IPR013128">
    <property type="entry name" value="Peptidase_C1A"/>
</dbReference>
<feature type="transmembrane region" description="Helical" evidence="3">
    <location>
        <begin position="1488"/>
        <end position="1506"/>
    </location>
</feature>
<dbReference type="InterPro" id="IPR000169">
    <property type="entry name" value="Pept_cys_AS"/>
</dbReference>
<dbReference type="RefSeq" id="WP_028529352.1">
    <property type="nucleotide sequence ID" value="NZ_CABLBR010000023.1"/>
</dbReference>
<dbReference type="SUPFAM" id="SSF54001">
    <property type="entry name" value="Cysteine proteinases"/>
    <property type="match status" value="2"/>
</dbReference>
<dbReference type="Gene3D" id="2.60.40.1080">
    <property type="match status" value="1"/>
</dbReference>
<comment type="similarity">
    <text evidence="1">Belongs to the peptidase C1 family.</text>
</comment>
<dbReference type="Gene3D" id="3.90.70.10">
    <property type="entry name" value="Cysteine proteinases"/>
    <property type="match status" value="2"/>
</dbReference>
<evidence type="ECO:0000313" key="7">
    <source>
        <dbReference type="Proteomes" id="UP001060164"/>
    </source>
</evidence>
<gene>
    <name evidence="6" type="ORF">NQ502_14605</name>
</gene>
<feature type="compositionally biased region" description="Gly residues" evidence="2">
    <location>
        <begin position="1448"/>
        <end position="1459"/>
    </location>
</feature>
<dbReference type="SUPFAM" id="SSF89260">
    <property type="entry name" value="Collagen-binding domain"/>
    <property type="match status" value="1"/>
</dbReference>
<dbReference type="SMART" id="SM00635">
    <property type="entry name" value="BID_2"/>
    <property type="match status" value="1"/>
</dbReference>
<dbReference type="Proteomes" id="UP001060164">
    <property type="component" value="Chromosome"/>
</dbReference>
<keyword evidence="7" id="KW-1185">Reference proteome</keyword>
<dbReference type="PANTHER" id="PTHR12411">
    <property type="entry name" value="CYSTEINE PROTEASE FAMILY C1-RELATED"/>
    <property type="match status" value="1"/>
</dbReference>
<feature type="chain" id="PRO_5045425773" evidence="4">
    <location>
        <begin position="29"/>
        <end position="1513"/>
    </location>
</feature>
<feature type="domain" description="BIG2" evidence="5">
    <location>
        <begin position="1358"/>
        <end position="1435"/>
    </location>
</feature>
<reference evidence="6" key="1">
    <citation type="journal article" date="2022" name="Cell">
        <title>Design, construction, and in vivo augmentation of a complex gut microbiome.</title>
        <authorList>
            <person name="Cheng A.G."/>
            <person name="Ho P.Y."/>
            <person name="Aranda-Diaz A."/>
            <person name="Jain S."/>
            <person name="Yu F.B."/>
            <person name="Meng X."/>
            <person name="Wang M."/>
            <person name="Iakiviak M."/>
            <person name="Nagashima K."/>
            <person name="Zhao A."/>
            <person name="Murugkar P."/>
            <person name="Patil A."/>
            <person name="Atabakhsh K."/>
            <person name="Weakley A."/>
            <person name="Yan J."/>
            <person name="Brumbaugh A.R."/>
            <person name="Higginbottom S."/>
            <person name="Dimas A."/>
            <person name="Shiver A.L."/>
            <person name="Deutschbauer A."/>
            <person name="Neff N."/>
            <person name="Sonnenburg J.L."/>
            <person name="Huang K.C."/>
            <person name="Fischbach M.A."/>
        </authorList>
    </citation>
    <scope>NUCLEOTIDE SEQUENCE</scope>
    <source>
        <strain evidence="6">DSM 19829</strain>
    </source>
</reference>
<keyword evidence="3" id="KW-0472">Membrane</keyword>
<protein>
    <submittedName>
        <fullName evidence="6">Chitobiase/beta-hexosaminidase C-terminal domain-containing protein</fullName>
    </submittedName>
</protein>
<evidence type="ECO:0000259" key="5">
    <source>
        <dbReference type="SMART" id="SM00635"/>
    </source>
</evidence>
<dbReference type="InterPro" id="IPR000668">
    <property type="entry name" value="Peptidase_C1A_C"/>
</dbReference>
<feature type="signal peptide" evidence="4">
    <location>
        <begin position="1"/>
        <end position="28"/>
    </location>
</feature>
<keyword evidence="4" id="KW-0732">Signal</keyword>
<dbReference type="Pfam" id="PF02368">
    <property type="entry name" value="Big_2"/>
    <property type="match status" value="1"/>
</dbReference>
<evidence type="ECO:0000313" key="6">
    <source>
        <dbReference type="EMBL" id="UWP58596.1"/>
    </source>
</evidence>
<evidence type="ECO:0000256" key="4">
    <source>
        <dbReference type="SAM" id="SignalP"/>
    </source>
</evidence>
<sequence length="1513" mass="161950">MKKRKSRQRVIVFGVLMSVLLGVVPVLAQQETAVDKEGPDYTGNVIMAQNLNYNIVSNEDLEAVQAVGMPAQPAGTPGGGAALEEESTGGQQYGDVRCGMQYLPKHEGAGLAEQPTARAAVPPEEYQVGDQKTIYTDYYQEAAGSFTAEVAAVGTTCTIWRAAGREDQLSDALAQVYADAVDSQIHDPLKDAFGDWSNADADRDGKTAFVFYPMDFAGFFYSADLYTKDEYDWASGNAMDMLHLDSGNAGNTAATLGTLAHELQHLVNYAQTGGYSESWLNETFSQSAIAVCGLASTDSVYEVGFLTDFTAANGYTHPFIFREYYVPDGDTAAVPYGSWYLFGRYLAYQTEGLPGGGEGIYHTVLNNGGCTMDDLEAALTDIGYLGADKAAADINDLVTNYNLALYLREPSGVYSLSGNSEDPSDVDGVKTDRIMHNQSMPETLPGGGAAGWSLNFDSQGVTPEGYGADVYFAGITTDVLLGVYAETMEGTLLYGSAVSLDTSDEDADIYYTTDGSDPVSYGVLYEEPIPVTQQMTLTACTIAADGRYSPVNSWDYTVKTDVVNADIPSGRVEPGTEVTLSCDTPGAAIRYTTDGSDPSADNGTVCSGTVRIDETLTLKAVSIMQGREDVLPGDIRTFVYETGEGIGDNYEPNNSIAEAVAVSFPGKIRATIHNPQDVDVYAFSLDNSARLNLTLTPPVGSSYSLTLYDAEGNMLAESAIAGKSQSIRSSVPFGRYLIKVAGIEDSSSERQPYTLSLMKELNEEAAAGMDLSEMNMLTALSDQNAGTGSGYAWDWGVNGGGHFLMSMSYFSHWGGPVEESLDQYREEGDFSYRRVSDQSLYHIQNALYLPNDDRDSYIEHVKNAVYSYGAADIYVLSAWSYWDPECKNLYVDSDYRYPVSYADGGHIVTVVGWDDNYSREHFTGNPGLAKIFYPDQPVDIPKPDRDGAFIVKNSWGETSGNSGYFYLSYEDAFLMRNNPAVFIADDMPDNYNHQYMNDPFGTVDFWSEDGSFTATECFANEKDTPELLKAVSFVTGSADTRYEISVTQNGETRKVAEGVKKYAGFYTERLNQAITVLPDSKFSVSVYLETLDSDKPPHIGISANLYGAVSGVEPVENVAFITVNGQTTDMGMDGIFPNIRAYTCDVNSGAYTEDILETGTSRRTAEERGQAEIEEAVQNVRLTGQDTASVNGAVAVSIEGAGDTPAPRTDLPDRFDLRDTGTLTPVRDQGSLGSCWTFAALASVENNIARNGGFAVDYPSGISLSASEKKVLLTKDAPEQTVSLTASLMDADSPSSTRINWSVTGDADSVRLEQTASANGEEVPVITALKPGVVTLTAASEADMTVTASCVVTITVQGVESITLDPDKLTMNKGETAALTPVTSPADAVDATVLWSSDHPEIANVDKNGVVTALSGGTAVITAKAGTAEAAAEVTVKGTPAVKPGGDDTPGGSAGGDSGNGKKPGTDGSSTYRSSRKDVKTGDDSSPLMLLALMTAAGSCIMINIYRRKKSER</sequence>
<keyword evidence="3" id="KW-1133">Transmembrane helix</keyword>
<accession>A0ABY5VF89</accession>